<dbReference type="EMBL" id="CM051394">
    <property type="protein sequence ID" value="KAJ4729825.1"/>
    <property type="molecule type" value="Genomic_DNA"/>
</dbReference>
<organism evidence="1 2">
    <name type="scientific">Melia azedarach</name>
    <name type="common">Chinaberry tree</name>
    <dbReference type="NCBI Taxonomy" id="155640"/>
    <lineage>
        <taxon>Eukaryota</taxon>
        <taxon>Viridiplantae</taxon>
        <taxon>Streptophyta</taxon>
        <taxon>Embryophyta</taxon>
        <taxon>Tracheophyta</taxon>
        <taxon>Spermatophyta</taxon>
        <taxon>Magnoliopsida</taxon>
        <taxon>eudicotyledons</taxon>
        <taxon>Gunneridae</taxon>
        <taxon>Pentapetalae</taxon>
        <taxon>rosids</taxon>
        <taxon>malvids</taxon>
        <taxon>Sapindales</taxon>
        <taxon>Meliaceae</taxon>
        <taxon>Melia</taxon>
    </lineage>
</organism>
<sequence length="516" mass="58116">MAGRRELGFPKTSAISFREQLARTTLHNVRAQGHTYVDLREDGKRFIFFCTLCLAPCYSDSVLFDHLKGNLHTERLSGAKVTLLGPNPWPFNDGVLFFNNSNEKQSNHKCDRLLEYHNNDSNLAIVEYGANSKNNGNGHEELDEIHLDGEIGTNGNGFVGNCEKVIPGVFLKDEIIDLKVKFIGLGQIAARLLEKDEGSSGISRIWCEWLGKKGPGDEDLVNIPDHDFGVVVFVYSYDLGRKGLFDDVKLLLSSNPAEESENGEGSGRKRKKSFSDPEDISESLSNQYDSCGEDSSASNSSTSRLLLDRYDDQLLHTRFISNKALRRELRRQQRIAAERMCDICQQKILPDKDVAALMNMKTGKLACSSRNLNGVFHVFHISCLVHWILLCEIEIMTNQPVSPKVKRRSRRKNGTKRVEARKGGENIFTNHISSPFCPECQGTGVNIDGDELEKPTISLSQMFKYKIKVSDARRAWMKDPEVLQNCSTGFHFPAQSEETFQEKVSPLKLLHFYSAE</sequence>
<name>A0ACC1Z4D3_MELAZ</name>
<accession>A0ACC1Z4D3</accession>
<evidence type="ECO:0000313" key="1">
    <source>
        <dbReference type="EMBL" id="KAJ4729825.1"/>
    </source>
</evidence>
<reference evidence="1 2" key="1">
    <citation type="journal article" date="2023" name="Science">
        <title>Complex scaffold remodeling in plant triterpene biosynthesis.</title>
        <authorList>
            <person name="De La Pena R."/>
            <person name="Hodgson H."/>
            <person name="Liu J.C."/>
            <person name="Stephenson M.J."/>
            <person name="Martin A.C."/>
            <person name="Owen C."/>
            <person name="Harkess A."/>
            <person name="Leebens-Mack J."/>
            <person name="Jimenez L.E."/>
            <person name="Osbourn A."/>
            <person name="Sattely E.S."/>
        </authorList>
    </citation>
    <scope>NUCLEOTIDE SEQUENCE [LARGE SCALE GENOMIC DNA]</scope>
    <source>
        <strain evidence="2">cv. JPN11</strain>
        <tissue evidence="1">Leaf</tissue>
    </source>
</reference>
<keyword evidence="2" id="KW-1185">Reference proteome</keyword>
<gene>
    <name evidence="1" type="ORF">OWV82_002544</name>
</gene>
<evidence type="ECO:0000313" key="2">
    <source>
        <dbReference type="Proteomes" id="UP001164539"/>
    </source>
</evidence>
<dbReference type="Proteomes" id="UP001164539">
    <property type="component" value="Chromosome 1"/>
</dbReference>
<proteinExistence type="predicted"/>
<comment type="caution">
    <text evidence="1">The sequence shown here is derived from an EMBL/GenBank/DDBJ whole genome shotgun (WGS) entry which is preliminary data.</text>
</comment>
<protein>
    <submittedName>
        <fullName evidence="1">Acyl-[acyl-carrier-protein]--UDP-N-acetylglucosamine O-acyltransferase</fullName>
    </submittedName>
</protein>